<keyword evidence="5" id="KW-0812">Transmembrane</keyword>
<dbReference type="InterPro" id="IPR036942">
    <property type="entry name" value="Beta-barrel_TonB_sf"/>
</dbReference>
<evidence type="ECO:0000256" key="1">
    <source>
        <dbReference type="ARBA" id="ARBA00004571"/>
    </source>
</evidence>
<dbReference type="PANTHER" id="PTHR32552:SF81">
    <property type="entry name" value="TONB-DEPENDENT OUTER MEMBRANE RECEPTOR"/>
    <property type="match status" value="1"/>
</dbReference>
<dbReference type="AlphaFoldDB" id="A0A2U8E5T8"/>
<evidence type="ECO:0000313" key="11">
    <source>
        <dbReference type="EMBL" id="AWI10223.1"/>
    </source>
</evidence>
<evidence type="ECO:0008006" key="13">
    <source>
        <dbReference type="Google" id="ProtNLM"/>
    </source>
</evidence>
<dbReference type="EMBL" id="CP023004">
    <property type="protein sequence ID" value="AWI10223.1"/>
    <property type="molecule type" value="Genomic_DNA"/>
</dbReference>
<dbReference type="OrthoDB" id="9768177at2"/>
<name>A0A2U8E5T8_9BACT</name>
<dbReference type="KEGG" id="elut:CKA38_14060"/>
<dbReference type="SUPFAM" id="SSF56935">
    <property type="entry name" value="Porins"/>
    <property type="match status" value="1"/>
</dbReference>
<keyword evidence="6" id="KW-0408">Iron</keyword>
<keyword evidence="8" id="KW-0798">TonB box</keyword>
<keyword evidence="3" id="KW-1134">Transmembrane beta strand</keyword>
<evidence type="ECO:0000256" key="8">
    <source>
        <dbReference type="ARBA" id="ARBA00023077"/>
    </source>
</evidence>
<evidence type="ECO:0000313" key="12">
    <source>
        <dbReference type="Proteomes" id="UP000244896"/>
    </source>
</evidence>
<evidence type="ECO:0000256" key="7">
    <source>
        <dbReference type="ARBA" id="ARBA00023065"/>
    </source>
</evidence>
<evidence type="ECO:0000256" key="3">
    <source>
        <dbReference type="ARBA" id="ARBA00022452"/>
    </source>
</evidence>
<keyword evidence="7" id="KW-0406">Ion transport</keyword>
<evidence type="ECO:0000256" key="6">
    <source>
        <dbReference type="ARBA" id="ARBA00023004"/>
    </source>
</evidence>
<evidence type="ECO:0000256" key="5">
    <source>
        <dbReference type="ARBA" id="ARBA00022692"/>
    </source>
</evidence>
<protein>
    <recommendedName>
        <fullName evidence="13">TonB-dependent receptor plug domain-containing protein</fullName>
    </recommendedName>
</protein>
<evidence type="ECO:0000256" key="4">
    <source>
        <dbReference type="ARBA" id="ARBA00022496"/>
    </source>
</evidence>
<dbReference type="Gene3D" id="2.170.130.10">
    <property type="entry name" value="TonB-dependent receptor, plug domain"/>
    <property type="match status" value="1"/>
</dbReference>
<keyword evidence="4" id="KW-0410">Iron transport</keyword>
<dbReference type="GO" id="GO:0006826">
    <property type="term" value="P:iron ion transport"/>
    <property type="evidence" value="ECO:0007669"/>
    <property type="project" value="UniProtKB-KW"/>
</dbReference>
<keyword evidence="10" id="KW-0998">Cell outer membrane</keyword>
<comment type="subcellular location">
    <subcellularLocation>
        <location evidence="1">Cell outer membrane</location>
        <topology evidence="1">Multi-pass membrane protein</topology>
    </subcellularLocation>
</comment>
<evidence type="ECO:0000256" key="10">
    <source>
        <dbReference type="ARBA" id="ARBA00023237"/>
    </source>
</evidence>
<dbReference type="RefSeq" id="WP_152032883.1">
    <property type="nucleotide sequence ID" value="NZ_CP023004.1"/>
</dbReference>
<dbReference type="Gene3D" id="2.40.170.20">
    <property type="entry name" value="TonB-dependent receptor, beta-barrel domain"/>
    <property type="match status" value="1"/>
</dbReference>
<proteinExistence type="predicted"/>
<dbReference type="GO" id="GO:0009279">
    <property type="term" value="C:cell outer membrane"/>
    <property type="evidence" value="ECO:0007669"/>
    <property type="project" value="UniProtKB-SubCell"/>
</dbReference>
<sequence length="976" mass="109619">MFAGTLFSFGQMSPNAAKSATTPGDDEIVELSPFVVSVERSESGYMAKETVAGNRLRADIKDVGASIDALTNELLDDIGAWNAQDALKVVANLATFEGSVDSGDVINDSQWFNTNYYSRGFATGSQRVDFFPRLMVPIDRFSTESLTFSRGPNAILIGVGSPGGSIGSTSKRPNLGKNRLSVAYTTDKYGSSRGEFDLNTVLLKRNLAVRVAGVSQNRKTYKQPSLDGFDSLYGAVTWRPFRHTSLTVNYEEGARRRYLDINNAFYDAYTPWVLAGCPTVNWMTGEGQNDTGKGNFTASAASGLGNYSTAHNLVYVEGGDGKVQDWMNMARSAHWQSSTAAAADNSLIPFVSFTEDSNLLEMPDGTQWRLDLTKNLYGDRAYHRTDYKNMSAFLEQQLFRGMSLELAANKHISEYMFDGQGWGSGATRTIYVDPNELLPDGSPNPHVGQPYIEDSSMEDTRQKWELKNYRATLVYDFSLEELFGKFGLGRHRLMGLYENNREDNWFAVGRYVNTTPLTGFNTQINNAQNALRRRWYLSPGAEVYQSDGNLVGVDVGTGVNIDKVMAQQAPRRSITETESFVGAIQSNFVRTKAGYYRLTALYGYRRDILDQKSMTFARNAVNGFDGDYTNWSSAIQSGTWNPRTRTRVGTKTYSFVLRPFQRVGLTYNYSDIFVSGAANAGDIFGNALRPTYGETKDWGVKIDLWEGRIFASFTYFETAQRDVTTQLPASMMDYANRIWNTIDSTKVLNTSLNRFYRDDSTDGIEFALVGNIGKAVRMRLTVGQQKTTITKYASEVVDYINQNWAVWQENRNVILTVTNAAARTVGDAANVYKQNVADARAIIGKRGSNSREWNSNFNVNYTFQKGWFKGVTAGVDMRWKSRSIIGYQRMNNGELDIHNAYYGPAEFKMNMNVGYGRRLWNNKVHWDIRLYVYNVLDNDDLQPRRAVDSGVNHAAFILERYTQEPRTFQIRSSLTF</sequence>
<dbReference type="Proteomes" id="UP000244896">
    <property type="component" value="Chromosome"/>
</dbReference>
<keyword evidence="2" id="KW-0813">Transport</keyword>
<organism evidence="11 12">
    <name type="scientific">Ereboglobus luteus</name>
    <dbReference type="NCBI Taxonomy" id="1796921"/>
    <lineage>
        <taxon>Bacteria</taxon>
        <taxon>Pseudomonadati</taxon>
        <taxon>Verrucomicrobiota</taxon>
        <taxon>Opitutia</taxon>
        <taxon>Opitutales</taxon>
        <taxon>Opitutaceae</taxon>
        <taxon>Ereboglobus</taxon>
    </lineage>
</organism>
<evidence type="ECO:0000256" key="9">
    <source>
        <dbReference type="ARBA" id="ARBA00023136"/>
    </source>
</evidence>
<dbReference type="InterPro" id="IPR039426">
    <property type="entry name" value="TonB-dep_rcpt-like"/>
</dbReference>
<gene>
    <name evidence="11" type="ORF">CKA38_14060</name>
</gene>
<keyword evidence="12" id="KW-1185">Reference proteome</keyword>
<reference evidence="11 12" key="1">
    <citation type="journal article" date="2018" name="Syst. Appl. Microbiol.">
        <title>Ereboglobus luteus gen. nov. sp. nov. from cockroach guts, and new insights into the oxygen relationship of the genera Opitutus and Didymococcus (Verrucomicrobia: Opitutaceae).</title>
        <authorList>
            <person name="Tegtmeier D."/>
            <person name="Belitz A."/>
            <person name="Radek R."/>
            <person name="Heimerl T."/>
            <person name="Brune A."/>
        </authorList>
    </citation>
    <scope>NUCLEOTIDE SEQUENCE [LARGE SCALE GENOMIC DNA]</scope>
    <source>
        <strain evidence="11 12">Ho45</strain>
    </source>
</reference>
<dbReference type="PANTHER" id="PTHR32552">
    <property type="entry name" value="FERRICHROME IRON RECEPTOR-RELATED"/>
    <property type="match status" value="1"/>
</dbReference>
<dbReference type="InterPro" id="IPR037066">
    <property type="entry name" value="Plug_dom_sf"/>
</dbReference>
<evidence type="ECO:0000256" key="2">
    <source>
        <dbReference type="ARBA" id="ARBA00022448"/>
    </source>
</evidence>
<accession>A0A2U8E5T8</accession>
<keyword evidence="9" id="KW-0472">Membrane</keyword>